<name>A0ABR4KFK3_9EURO</name>
<proteinExistence type="predicted"/>
<organism evidence="2 3">
    <name type="scientific">Aspergillus pseudoustus</name>
    <dbReference type="NCBI Taxonomy" id="1810923"/>
    <lineage>
        <taxon>Eukaryota</taxon>
        <taxon>Fungi</taxon>
        <taxon>Dikarya</taxon>
        <taxon>Ascomycota</taxon>
        <taxon>Pezizomycotina</taxon>
        <taxon>Eurotiomycetes</taxon>
        <taxon>Eurotiomycetidae</taxon>
        <taxon>Eurotiales</taxon>
        <taxon>Aspergillaceae</taxon>
        <taxon>Aspergillus</taxon>
        <taxon>Aspergillus subgen. Nidulantes</taxon>
    </lineage>
</organism>
<evidence type="ECO:0000313" key="3">
    <source>
        <dbReference type="Proteomes" id="UP001610446"/>
    </source>
</evidence>
<reference evidence="2 3" key="1">
    <citation type="submission" date="2024-07" db="EMBL/GenBank/DDBJ databases">
        <title>Section-level genome sequencing and comparative genomics of Aspergillus sections Usti and Cavernicolus.</title>
        <authorList>
            <consortium name="Lawrence Berkeley National Laboratory"/>
            <person name="Nybo J.L."/>
            <person name="Vesth T.C."/>
            <person name="Theobald S."/>
            <person name="Frisvad J.C."/>
            <person name="Larsen T.O."/>
            <person name="Kjaerboelling I."/>
            <person name="Rothschild-Mancinelli K."/>
            <person name="Lyhne E.K."/>
            <person name="Kogle M.E."/>
            <person name="Barry K."/>
            <person name="Clum A."/>
            <person name="Na H."/>
            <person name="Ledsgaard L."/>
            <person name="Lin J."/>
            <person name="Lipzen A."/>
            <person name="Kuo A."/>
            <person name="Riley R."/>
            <person name="Mondo S."/>
            <person name="Labutti K."/>
            <person name="Haridas S."/>
            <person name="Pangalinan J."/>
            <person name="Salamov A.A."/>
            <person name="Simmons B.A."/>
            <person name="Magnuson J.K."/>
            <person name="Chen J."/>
            <person name="Drula E."/>
            <person name="Henrissat B."/>
            <person name="Wiebenga A."/>
            <person name="Lubbers R.J."/>
            <person name="Gomes A.C."/>
            <person name="Makela M.R."/>
            <person name="Stajich J."/>
            <person name="Grigoriev I.V."/>
            <person name="Mortensen U.H."/>
            <person name="De Vries R.P."/>
            <person name="Baker S.E."/>
            <person name="Andersen M.R."/>
        </authorList>
    </citation>
    <scope>NUCLEOTIDE SEQUENCE [LARGE SCALE GENOMIC DNA]</scope>
    <source>
        <strain evidence="2 3">CBS 123904</strain>
    </source>
</reference>
<keyword evidence="3" id="KW-1185">Reference proteome</keyword>
<feature type="region of interest" description="Disordered" evidence="1">
    <location>
        <begin position="104"/>
        <end position="138"/>
    </location>
</feature>
<accession>A0ABR4KFK3</accession>
<dbReference type="Proteomes" id="UP001610446">
    <property type="component" value="Unassembled WGS sequence"/>
</dbReference>
<dbReference type="EMBL" id="JBFXLU010000032">
    <property type="protein sequence ID" value="KAL2851043.1"/>
    <property type="molecule type" value="Genomic_DNA"/>
</dbReference>
<evidence type="ECO:0000256" key="1">
    <source>
        <dbReference type="SAM" id="MobiDB-lite"/>
    </source>
</evidence>
<sequence>MVDQTRCEGHEKNLNRSLADLTQKFPLSLPDFHSSDFLLFNPFLSSSIYHYSFNDNRNCHLFEPNLPLTSTYIREPFLMAVLLNPLIVPLMRVEVSYASEVLPVPSQTRSKRSDGSSTDESPSPGPGGFVETDSRAGGPTLCEAPCETIARVPPNHQHYQSITGVNGHQLRMRLIDICRDRKLSLTDSFFGDRCSSFEPAQDTTFTLIVHAERTDTTSGAWLDPPVWYSMLH</sequence>
<evidence type="ECO:0000313" key="2">
    <source>
        <dbReference type="EMBL" id="KAL2851043.1"/>
    </source>
</evidence>
<gene>
    <name evidence="2" type="ORF">BJY01DRAFT_245145</name>
</gene>
<comment type="caution">
    <text evidence="2">The sequence shown here is derived from an EMBL/GenBank/DDBJ whole genome shotgun (WGS) entry which is preliminary data.</text>
</comment>
<protein>
    <submittedName>
        <fullName evidence="2">Uncharacterized protein</fullName>
    </submittedName>
</protein>